<organism evidence="2 3">
    <name type="scientific">Tetrapyrgos nigripes</name>
    <dbReference type="NCBI Taxonomy" id="182062"/>
    <lineage>
        <taxon>Eukaryota</taxon>
        <taxon>Fungi</taxon>
        <taxon>Dikarya</taxon>
        <taxon>Basidiomycota</taxon>
        <taxon>Agaricomycotina</taxon>
        <taxon>Agaricomycetes</taxon>
        <taxon>Agaricomycetidae</taxon>
        <taxon>Agaricales</taxon>
        <taxon>Marasmiineae</taxon>
        <taxon>Marasmiaceae</taxon>
        <taxon>Tetrapyrgos</taxon>
    </lineage>
</organism>
<sequence length="216" mass="23813">MVWVNVNCDATRLSEGLDVKDYVLVGDIVEMFPADEVDPKRRPYLSVCGVVASYDRTAEDKKIEVSPTVFTYALLPKPTKDENSKDKAKASNPLPLLPAAYVVPKTARWAGERAPKVNIGTYVCCEGFLHMVHRKPSDGMVDHFDAELDKVTFLGRPYAPPTSRKSLPPPPSTPGPSTPASKRLKFNYNDFTPTPAPKRKFNADQDQDPNSPAPLA</sequence>
<protein>
    <submittedName>
        <fullName evidence="2">Uncharacterized protein</fullName>
    </submittedName>
</protein>
<dbReference type="EMBL" id="JAACJM010000137">
    <property type="protein sequence ID" value="KAF5343627.1"/>
    <property type="molecule type" value="Genomic_DNA"/>
</dbReference>
<keyword evidence="3" id="KW-1185">Reference proteome</keyword>
<evidence type="ECO:0000313" key="3">
    <source>
        <dbReference type="Proteomes" id="UP000559256"/>
    </source>
</evidence>
<feature type="compositionally biased region" description="Pro residues" evidence="1">
    <location>
        <begin position="167"/>
        <end position="177"/>
    </location>
</feature>
<accession>A0A8H5CN19</accession>
<dbReference type="Proteomes" id="UP000559256">
    <property type="component" value="Unassembled WGS sequence"/>
</dbReference>
<feature type="region of interest" description="Disordered" evidence="1">
    <location>
        <begin position="155"/>
        <end position="216"/>
    </location>
</feature>
<evidence type="ECO:0000313" key="2">
    <source>
        <dbReference type="EMBL" id="KAF5343627.1"/>
    </source>
</evidence>
<evidence type="ECO:0000256" key="1">
    <source>
        <dbReference type="SAM" id="MobiDB-lite"/>
    </source>
</evidence>
<reference evidence="2 3" key="1">
    <citation type="journal article" date="2020" name="ISME J.">
        <title>Uncovering the hidden diversity of litter-decomposition mechanisms in mushroom-forming fungi.</title>
        <authorList>
            <person name="Floudas D."/>
            <person name="Bentzer J."/>
            <person name="Ahren D."/>
            <person name="Johansson T."/>
            <person name="Persson P."/>
            <person name="Tunlid A."/>
        </authorList>
    </citation>
    <scope>NUCLEOTIDE SEQUENCE [LARGE SCALE GENOMIC DNA]</scope>
    <source>
        <strain evidence="2 3">CBS 291.85</strain>
    </source>
</reference>
<gene>
    <name evidence="2" type="ORF">D9758_015443</name>
</gene>
<name>A0A8H5CN19_9AGAR</name>
<proteinExistence type="predicted"/>
<dbReference type="OrthoDB" id="2652955at2759"/>
<dbReference type="AlphaFoldDB" id="A0A8H5CN19"/>
<comment type="caution">
    <text evidence="2">The sequence shown here is derived from an EMBL/GenBank/DDBJ whole genome shotgun (WGS) entry which is preliminary data.</text>
</comment>